<dbReference type="Proteomes" id="UP000199657">
    <property type="component" value="Unassembled WGS sequence"/>
</dbReference>
<dbReference type="AlphaFoldDB" id="A0A1H8V8C0"/>
<organism evidence="2 3">
    <name type="scientific">Aquisalimonas asiatica</name>
    <dbReference type="NCBI Taxonomy" id="406100"/>
    <lineage>
        <taxon>Bacteria</taxon>
        <taxon>Pseudomonadati</taxon>
        <taxon>Pseudomonadota</taxon>
        <taxon>Gammaproteobacteria</taxon>
        <taxon>Chromatiales</taxon>
        <taxon>Ectothiorhodospiraceae</taxon>
        <taxon>Aquisalimonas</taxon>
    </lineage>
</organism>
<dbReference type="InterPro" id="IPR028082">
    <property type="entry name" value="Peripla_BP_I"/>
</dbReference>
<dbReference type="EMBL" id="FOEG01000010">
    <property type="protein sequence ID" value="SEP11527.1"/>
    <property type="molecule type" value="Genomic_DNA"/>
</dbReference>
<reference evidence="2 3" key="1">
    <citation type="submission" date="2016-10" db="EMBL/GenBank/DDBJ databases">
        <authorList>
            <person name="de Groot N.N."/>
        </authorList>
    </citation>
    <scope>NUCLEOTIDE SEQUENCE [LARGE SCALE GENOMIC DNA]</scope>
    <source>
        <strain evidence="2 3">CGMCC 1.6291</strain>
    </source>
</reference>
<evidence type="ECO:0000313" key="2">
    <source>
        <dbReference type="EMBL" id="SEP11527.1"/>
    </source>
</evidence>
<dbReference type="STRING" id="406100.SAMN04488052_11087"/>
<proteinExistence type="predicted"/>
<dbReference type="PANTHER" id="PTHR47628">
    <property type="match status" value="1"/>
</dbReference>
<evidence type="ECO:0000313" key="3">
    <source>
        <dbReference type="Proteomes" id="UP000199657"/>
    </source>
</evidence>
<gene>
    <name evidence="2" type="ORF">SAMN04488052_11087</name>
</gene>
<keyword evidence="3" id="KW-1185">Reference proteome</keyword>
<dbReference type="SUPFAM" id="SSF53822">
    <property type="entry name" value="Periplasmic binding protein-like I"/>
    <property type="match status" value="1"/>
</dbReference>
<dbReference type="RefSeq" id="WP_091645762.1">
    <property type="nucleotide sequence ID" value="NZ_FOEG01000010.1"/>
</dbReference>
<dbReference type="NCBIfam" id="TIGR03407">
    <property type="entry name" value="urea_ABC_UrtA"/>
    <property type="match status" value="1"/>
</dbReference>
<dbReference type="PANTHER" id="PTHR47628:SF1">
    <property type="entry name" value="ALIPHATIC AMIDASE EXPRESSION-REGULATING PROTEIN"/>
    <property type="match status" value="1"/>
</dbReference>
<dbReference type="CDD" id="cd06355">
    <property type="entry name" value="PBP1_FmdD-like"/>
    <property type="match status" value="1"/>
</dbReference>
<dbReference type="Gene3D" id="3.40.50.2300">
    <property type="match status" value="2"/>
</dbReference>
<feature type="signal peptide" evidence="1">
    <location>
        <begin position="1"/>
        <end position="31"/>
    </location>
</feature>
<sequence length="439" mass="48672">MQSTLPKTALFRATAGSAMALGLLATGNAQADDPIKVGILHSLSGTMAISETSLRDVALMTIEDINEQGGLLGRELEPVVMDPGSDWPTYAEQAREMIEREEVDVIFGSWTSVSREAVLPVLEELNGLMFYPVQYEGEESSRNIFYTGAAPNQQTLPAVEYLMSEEGGGAERFYLLGTDYVFPRTTNRIVRAYLNAHGIGDEDIEEVYTPFGHDDFQTIVDDIGNFADGGPTAVINTVNGDANVAFYQELANQGIDPIDVPVLATSVGEEELRGMDTDLLAGHLAAWNYFMSIDTPENEQFTERWFEYVEENDLSGGSDRVTNDPMEATHMGIRMWAQAVLQAGTTDVDAVRQAVYGQCVDSPSGFEVCMDEENHHLHKPVIIGEIEPDGQFYPVWETDDVVRAEPWSEYVEGNENRHANWRYPWVCGDCEEPTYDLGF</sequence>
<feature type="chain" id="PRO_5011434655" evidence="1">
    <location>
        <begin position="32"/>
        <end position="439"/>
    </location>
</feature>
<protein>
    <submittedName>
        <fullName evidence="2">Amino acid/amide ABC transporter substrate-binding protein, HAAT family</fullName>
    </submittedName>
</protein>
<accession>A0A1H8V8C0</accession>
<dbReference type="Pfam" id="PF13433">
    <property type="entry name" value="Peripla_BP_5"/>
    <property type="match status" value="1"/>
</dbReference>
<name>A0A1H8V8C0_9GAMM</name>
<dbReference type="InterPro" id="IPR017777">
    <property type="entry name" value="ABC_urea-bd_UrtA"/>
</dbReference>
<evidence type="ECO:0000256" key="1">
    <source>
        <dbReference type="SAM" id="SignalP"/>
    </source>
</evidence>
<keyword evidence="1" id="KW-0732">Signal</keyword>
<dbReference type="OrthoDB" id="5288800at2"/>